<comment type="caution">
    <text evidence="2">The sequence shown here is derived from an EMBL/GenBank/DDBJ whole genome shotgun (WGS) entry which is preliminary data.</text>
</comment>
<feature type="region of interest" description="Disordered" evidence="1">
    <location>
        <begin position="1"/>
        <end position="68"/>
    </location>
</feature>
<proteinExistence type="predicted"/>
<evidence type="ECO:0000313" key="2">
    <source>
        <dbReference type="EMBL" id="PMB89272.1"/>
    </source>
</evidence>
<evidence type="ECO:0008006" key="4">
    <source>
        <dbReference type="Google" id="ProtNLM"/>
    </source>
</evidence>
<feature type="compositionally biased region" description="Basic and acidic residues" evidence="1">
    <location>
        <begin position="49"/>
        <end position="64"/>
    </location>
</feature>
<sequence length="216" mass="24434">MDTENTQEIQDETPKPTPPKSDTPKEKTQTPIEQLPPDIQEYISQLRSENAERRTQNNRLKEENQAATASQENLIHKLQNVLGIQTDNEPTVESLTEQVAQYAKAEKQARLEFAIWRTAEKLGANAPVLLDSKSFSKSLDGIDPQDEDAIEKVIKETMKINPLFAKTPPVTASTVEHAPSPGGNEVTKEQFNRMTIKQRMNLFKTNRELYNEFTGN</sequence>
<dbReference type="Proteomes" id="UP000243201">
    <property type="component" value="Unassembled WGS sequence"/>
</dbReference>
<feature type="compositionally biased region" description="Acidic residues" evidence="1">
    <location>
        <begin position="1"/>
        <end position="11"/>
    </location>
</feature>
<organism evidence="2 3">
    <name type="scientific">Varibaculum cambriense</name>
    <dbReference type="NCBI Taxonomy" id="184870"/>
    <lineage>
        <taxon>Bacteria</taxon>
        <taxon>Bacillati</taxon>
        <taxon>Actinomycetota</taxon>
        <taxon>Actinomycetes</taxon>
        <taxon>Actinomycetales</taxon>
        <taxon>Actinomycetaceae</taxon>
        <taxon>Varibaculum</taxon>
    </lineage>
</organism>
<protein>
    <recommendedName>
        <fullName evidence="4">Scaffolding protein</fullName>
    </recommendedName>
</protein>
<accession>A0ABX4UPC3</accession>
<name>A0ABX4UPC3_9ACTO</name>
<gene>
    <name evidence="2" type="ORF">CJ240_05765</name>
</gene>
<dbReference type="RefSeq" id="WP_102184318.1">
    <property type="nucleotide sequence ID" value="NZ_JAHAIW010000014.1"/>
</dbReference>
<evidence type="ECO:0000256" key="1">
    <source>
        <dbReference type="SAM" id="MobiDB-lite"/>
    </source>
</evidence>
<keyword evidence="3" id="KW-1185">Reference proteome</keyword>
<evidence type="ECO:0000313" key="3">
    <source>
        <dbReference type="Proteomes" id="UP000243201"/>
    </source>
</evidence>
<dbReference type="EMBL" id="PNGC01000002">
    <property type="protein sequence ID" value="PMB89272.1"/>
    <property type="molecule type" value="Genomic_DNA"/>
</dbReference>
<reference evidence="2 3" key="1">
    <citation type="submission" date="2017-09" db="EMBL/GenBank/DDBJ databases">
        <title>Bacterial strain isolated from the female urinary microbiota.</title>
        <authorList>
            <person name="Thomas-White K."/>
            <person name="Kumar N."/>
            <person name="Forster S."/>
            <person name="Putonti C."/>
            <person name="Lawley T."/>
            <person name="Wolfe A.J."/>
        </authorList>
    </citation>
    <scope>NUCLEOTIDE SEQUENCE [LARGE SCALE GENOMIC DNA]</scope>
    <source>
        <strain evidence="2 3">UMB0744</strain>
    </source>
</reference>